<name>A0A939GDR0_9BACT</name>
<comment type="caution">
    <text evidence="3">The sequence shown here is derived from an EMBL/GenBank/DDBJ whole genome shotgun (WGS) entry which is preliminary data.</text>
</comment>
<dbReference type="RefSeq" id="WP_207362911.1">
    <property type="nucleotide sequence ID" value="NZ_JAFMYV010000001.1"/>
</dbReference>
<dbReference type="AlphaFoldDB" id="A0A939GDR0"/>
<dbReference type="Pfam" id="PF00498">
    <property type="entry name" value="FHA"/>
    <property type="match status" value="1"/>
</dbReference>
<organism evidence="3 4">
    <name type="scientific">Fibrella rubiginis</name>
    <dbReference type="NCBI Taxonomy" id="2817060"/>
    <lineage>
        <taxon>Bacteria</taxon>
        <taxon>Pseudomonadati</taxon>
        <taxon>Bacteroidota</taxon>
        <taxon>Cytophagia</taxon>
        <taxon>Cytophagales</taxon>
        <taxon>Spirosomataceae</taxon>
        <taxon>Fibrella</taxon>
    </lineage>
</organism>
<reference evidence="3" key="1">
    <citation type="submission" date="2021-03" db="EMBL/GenBank/DDBJ databases">
        <title>Fibrella sp. HMF5335 genome sequencing and assembly.</title>
        <authorList>
            <person name="Kang H."/>
            <person name="Kim H."/>
            <person name="Bae S."/>
            <person name="Joh K."/>
        </authorList>
    </citation>
    <scope>NUCLEOTIDE SEQUENCE</scope>
    <source>
        <strain evidence="3">HMF5335</strain>
    </source>
</reference>
<evidence type="ECO:0000259" key="2">
    <source>
        <dbReference type="PROSITE" id="PS50006"/>
    </source>
</evidence>
<evidence type="ECO:0000256" key="1">
    <source>
        <dbReference type="SAM" id="MobiDB-lite"/>
    </source>
</evidence>
<protein>
    <submittedName>
        <fullName evidence="3">FHA domain-containing protein</fullName>
    </submittedName>
</protein>
<keyword evidence="4" id="KW-1185">Reference proteome</keyword>
<dbReference type="EMBL" id="JAFMYV010000001">
    <property type="protein sequence ID" value="MBO0935354.1"/>
    <property type="molecule type" value="Genomic_DNA"/>
</dbReference>
<gene>
    <name evidence="3" type="ORF">J2I47_02215</name>
</gene>
<dbReference type="SUPFAM" id="SSF49879">
    <property type="entry name" value="SMAD/FHA domain"/>
    <property type="match status" value="1"/>
</dbReference>
<feature type="domain" description="FHA" evidence="2">
    <location>
        <begin position="273"/>
        <end position="329"/>
    </location>
</feature>
<accession>A0A939GDR0</accession>
<dbReference type="PROSITE" id="PS50006">
    <property type="entry name" value="FHA_DOMAIN"/>
    <property type="match status" value="1"/>
</dbReference>
<dbReference type="Proteomes" id="UP000664034">
    <property type="component" value="Unassembled WGS sequence"/>
</dbReference>
<dbReference type="Gene3D" id="2.60.200.20">
    <property type="match status" value="1"/>
</dbReference>
<dbReference type="InterPro" id="IPR008984">
    <property type="entry name" value="SMAD_FHA_dom_sf"/>
</dbReference>
<proteinExistence type="predicted"/>
<dbReference type="InterPro" id="IPR000253">
    <property type="entry name" value="FHA_dom"/>
</dbReference>
<feature type="region of interest" description="Disordered" evidence="1">
    <location>
        <begin position="204"/>
        <end position="239"/>
    </location>
</feature>
<evidence type="ECO:0000313" key="4">
    <source>
        <dbReference type="Proteomes" id="UP000664034"/>
    </source>
</evidence>
<evidence type="ECO:0000313" key="3">
    <source>
        <dbReference type="EMBL" id="MBO0935354.1"/>
    </source>
</evidence>
<sequence>MEKKPNRFLQQLGNLIIPTAETTAPTLVSNERILHEIIACFDKSLARESVGTRLLFDSHFLIILNPAAYEERLAALPVIVDEAVRTFYDHLKQRKRPQDTIVPVASHWYFKFGPGKEYNGKVIGPGDMEVIGSLSGNAVGGEGAKPAPPAPARPANVKVTRKVKNTNVYDTLDTNMLAFSHIDFRESGAFSVKIDFEQFVEPVPAPEPAAPEASTAVKDAPPTAPVSAPKPAANQAPTVAAVRKEHPTALARIDCYMADTNVEETYWMQDREVVLARRESDNEAFPNYIRLDSPYVSNPHARIRYNDTMQAFELASFSRNETRINEQIVTRSDPANPTWSPLPRKAQILLNGVVTLTFEGTI</sequence>